<feature type="transmembrane region" description="Helical" evidence="1">
    <location>
        <begin position="6"/>
        <end position="22"/>
    </location>
</feature>
<protein>
    <submittedName>
        <fullName evidence="2">Membrane protein</fullName>
    </submittedName>
</protein>
<dbReference type="RefSeq" id="WP_049699406.1">
    <property type="nucleotide sequence ID" value="NZ_JAQDQF010000007.1"/>
</dbReference>
<evidence type="ECO:0000313" key="3">
    <source>
        <dbReference type="Proteomes" id="UP000037247"/>
    </source>
</evidence>
<feature type="transmembrane region" description="Helical" evidence="1">
    <location>
        <begin position="138"/>
        <end position="158"/>
    </location>
</feature>
<comment type="caution">
    <text evidence="2">The sequence shown here is derived from an EMBL/GenBank/DDBJ whole genome shotgun (WGS) entry which is preliminary data.</text>
</comment>
<reference evidence="2 3" key="1">
    <citation type="submission" date="2015-05" db="EMBL/GenBank/DDBJ databases">
        <title>Draft genome sequence of the bacterium Gordonia jacobaea a new member of the Gordonia genus.</title>
        <authorList>
            <person name="Jimenez-Galisteo G."/>
            <person name="Dominguez A."/>
            <person name="Munoz E."/>
            <person name="Vinas M."/>
        </authorList>
    </citation>
    <scope>NUCLEOTIDE SEQUENCE [LARGE SCALE GENOMIC DNA]</scope>
    <source>
        <strain evidence="3">mv1</strain>
    </source>
</reference>
<organism evidence="2 3">
    <name type="scientific">Gordonia jacobaea</name>
    <dbReference type="NCBI Taxonomy" id="122202"/>
    <lineage>
        <taxon>Bacteria</taxon>
        <taxon>Bacillati</taxon>
        <taxon>Actinomycetota</taxon>
        <taxon>Actinomycetes</taxon>
        <taxon>Mycobacteriales</taxon>
        <taxon>Gordoniaceae</taxon>
        <taxon>Gordonia</taxon>
    </lineage>
</organism>
<name>A0ABR5IC72_9ACTN</name>
<gene>
    <name evidence="2" type="ORF">ABW18_13300</name>
</gene>
<evidence type="ECO:0000256" key="1">
    <source>
        <dbReference type="SAM" id="Phobius"/>
    </source>
</evidence>
<keyword evidence="3" id="KW-1185">Reference proteome</keyword>
<feature type="transmembrane region" description="Helical" evidence="1">
    <location>
        <begin position="56"/>
        <end position="76"/>
    </location>
</feature>
<dbReference type="EMBL" id="LDTZ01000017">
    <property type="protein sequence ID" value="KNA91237.1"/>
    <property type="molecule type" value="Genomic_DNA"/>
</dbReference>
<feature type="transmembrane region" description="Helical" evidence="1">
    <location>
        <begin position="97"/>
        <end position="118"/>
    </location>
</feature>
<feature type="transmembrane region" description="Helical" evidence="1">
    <location>
        <begin position="34"/>
        <end position="50"/>
    </location>
</feature>
<sequence>MNIASTAVITALVVVFILYRQTREQPLKDNLFKLPLIIGIIGVFETAQYLGGGHHVTVGATVAVLVGFVVAAILAVPRAHSMQVYRNPAGVMVRKGGALTIVLWVVAIAAHVAISLVVPAFFGDGIQHGMGGLDGASIMIYLAISLGAQAAVTSGKVAEHHRTHSAMTR</sequence>
<evidence type="ECO:0000313" key="2">
    <source>
        <dbReference type="EMBL" id="KNA91237.1"/>
    </source>
</evidence>
<keyword evidence="1" id="KW-0472">Membrane</keyword>
<keyword evidence="1" id="KW-0812">Transmembrane</keyword>
<proteinExistence type="predicted"/>
<dbReference type="Proteomes" id="UP000037247">
    <property type="component" value="Unassembled WGS sequence"/>
</dbReference>
<accession>A0ABR5IC72</accession>
<keyword evidence="1" id="KW-1133">Transmembrane helix</keyword>